<dbReference type="EMBL" id="JXTC01000370">
    <property type="protein sequence ID" value="PON59866.1"/>
    <property type="molecule type" value="Genomic_DNA"/>
</dbReference>
<keyword evidence="4" id="KW-0804">Transcription</keyword>
<evidence type="ECO:0000256" key="5">
    <source>
        <dbReference type="ARBA" id="ARBA00023242"/>
    </source>
</evidence>
<dbReference type="InterPro" id="IPR000504">
    <property type="entry name" value="RRM_dom"/>
</dbReference>
<keyword evidence="9" id="KW-1185">Reference proteome</keyword>
<dbReference type="GO" id="GO:0003677">
    <property type="term" value="F:DNA binding"/>
    <property type="evidence" value="ECO:0007669"/>
    <property type="project" value="UniProtKB-KW"/>
</dbReference>
<accession>A0A2P5CFQ3</accession>
<sequence>MEKWTKTLLDSDLTNLEIPEKPTAQIRRSFFMHGKHHSFFTYDGERLEETLLSFGDHGLLSSCYVLEWSQFVKAKQLMLGDTITVSHVPRIELPHHLCELITYGMVIFRIAATRKGVHLFGQSPPRAPVRALNLPRSPFLPQSAAQVVIRGIPERMNCAELRELFHCHGRILDLAIYNDAGGKFGSGTTRIGLLTYATEEEADIAIKALDRYFLELDRLRLHLSHGATRRRWRH</sequence>
<dbReference type="SUPFAM" id="SSF101936">
    <property type="entry name" value="DNA-binding pseudobarrel domain"/>
    <property type="match status" value="1"/>
</dbReference>
<proteinExistence type="predicted"/>
<dbReference type="Gene3D" id="3.30.70.330">
    <property type="match status" value="1"/>
</dbReference>
<keyword evidence="3" id="KW-0238">DNA-binding</keyword>
<evidence type="ECO:0000256" key="2">
    <source>
        <dbReference type="ARBA" id="ARBA00023015"/>
    </source>
</evidence>
<comment type="subcellular location">
    <subcellularLocation>
        <location evidence="1">Nucleus</location>
    </subcellularLocation>
</comment>
<evidence type="ECO:0000313" key="9">
    <source>
        <dbReference type="Proteomes" id="UP000237000"/>
    </source>
</evidence>
<dbReference type="SMART" id="SM00360">
    <property type="entry name" value="RRM"/>
    <property type="match status" value="1"/>
</dbReference>
<name>A0A2P5CFQ3_TREOI</name>
<organism evidence="8 9">
    <name type="scientific">Trema orientale</name>
    <name type="common">Charcoal tree</name>
    <name type="synonym">Celtis orientalis</name>
    <dbReference type="NCBI Taxonomy" id="63057"/>
    <lineage>
        <taxon>Eukaryota</taxon>
        <taxon>Viridiplantae</taxon>
        <taxon>Streptophyta</taxon>
        <taxon>Embryophyta</taxon>
        <taxon>Tracheophyta</taxon>
        <taxon>Spermatophyta</taxon>
        <taxon>Magnoliopsida</taxon>
        <taxon>eudicotyledons</taxon>
        <taxon>Gunneridae</taxon>
        <taxon>Pentapetalae</taxon>
        <taxon>rosids</taxon>
        <taxon>fabids</taxon>
        <taxon>Rosales</taxon>
        <taxon>Cannabaceae</taxon>
        <taxon>Trema</taxon>
    </lineage>
</organism>
<dbReference type="PROSITE" id="PS50102">
    <property type="entry name" value="RRM"/>
    <property type="match status" value="1"/>
</dbReference>
<evidence type="ECO:0000259" key="7">
    <source>
        <dbReference type="PROSITE" id="PS50102"/>
    </source>
</evidence>
<keyword evidence="5" id="KW-0539">Nucleus</keyword>
<evidence type="ECO:0000313" key="8">
    <source>
        <dbReference type="EMBL" id="PON59866.1"/>
    </source>
</evidence>
<protein>
    <submittedName>
        <fullName evidence="8">Splicing factor-like protein</fullName>
    </submittedName>
</protein>
<dbReference type="InterPro" id="IPR035979">
    <property type="entry name" value="RBD_domain_sf"/>
</dbReference>
<dbReference type="AlphaFoldDB" id="A0A2P5CFQ3"/>
<dbReference type="InterPro" id="IPR012677">
    <property type="entry name" value="Nucleotide-bd_a/b_plait_sf"/>
</dbReference>
<feature type="domain" description="RRM" evidence="7">
    <location>
        <begin position="145"/>
        <end position="226"/>
    </location>
</feature>
<evidence type="ECO:0000256" key="6">
    <source>
        <dbReference type="PROSITE-ProRule" id="PRU00176"/>
    </source>
</evidence>
<evidence type="ECO:0000256" key="3">
    <source>
        <dbReference type="ARBA" id="ARBA00023125"/>
    </source>
</evidence>
<dbReference type="CDD" id="cd00590">
    <property type="entry name" value="RRM_SF"/>
    <property type="match status" value="1"/>
</dbReference>
<reference evidence="9" key="1">
    <citation type="submission" date="2016-06" db="EMBL/GenBank/DDBJ databases">
        <title>Parallel loss of symbiosis genes in relatives of nitrogen-fixing non-legume Parasponia.</title>
        <authorList>
            <person name="Van Velzen R."/>
            <person name="Holmer R."/>
            <person name="Bu F."/>
            <person name="Rutten L."/>
            <person name="Van Zeijl A."/>
            <person name="Liu W."/>
            <person name="Santuari L."/>
            <person name="Cao Q."/>
            <person name="Sharma T."/>
            <person name="Shen D."/>
            <person name="Roswanjaya Y."/>
            <person name="Wardhani T."/>
            <person name="Kalhor M.S."/>
            <person name="Jansen J."/>
            <person name="Van den Hoogen J."/>
            <person name="Gungor B."/>
            <person name="Hartog M."/>
            <person name="Hontelez J."/>
            <person name="Verver J."/>
            <person name="Yang W.-C."/>
            <person name="Schijlen E."/>
            <person name="Repin R."/>
            <person name="Schilthuizen M."/>
            <person name="Schranz E."/>
            <person name="Heidstra R."/>
            <person name="Miyata K."/>
            <person name="Fedorova E."/>
            <person name="Kohlen W."/>
            <person name="Bisseling T."/>
            <person name="Smit S."/>
            <person name="Geurts R."/>
        </authorList>
    </citation>
    <scope>NUCLEOTIDE SEQUENCE [LARGE SCALE GENOMIC DNA]</scope>
    <source>
        <strain evidence="9">cv. RG33-2</strain>
    </source>
</reference>
<dbReference type="InParanoid" id="A0A2P5CFQ3"/>
<dbReference type="Pfam" id="PF00076">
    <property type="entry name" value="RRM_1"/>
    <property type="match status" value="1"/>
</dbReference>
<comment type="caution">
    <text evidence="8">The sequence shown here is derived from an EMBL/GenBank/DDBJ whole genome shotgun (WGS) entry which is preliminary data.</text>
</comment>
<keyword evidence="2" id="KW-0805">Transcription regulation</keyword>
<dbReference type="OrthoDB" id="10442400at2759"/>
<dbReference type="GO" id="GO:0005634">
    <property type="term" value="C:nucleus"/>
    <property type="evidence" value="ECO:0007669"/>
    <property type="project" value="UniProtKB-SubCell"/>
</dbReference>
<dbReference type="Proteomes" id="UP000237000">
    <property type="component" value="Unassembled WGS sequence"/>
</dbReference>
<keyword evidence="6" id="KW-0694">RNA-binding</keyword>
<dbReference type="InterPro" id="IPR015300">
    <property type="entry name" value="DNA-bd_pseudobarrel_sf"/>
</dbReference>
<evidence type="ECO:0000256" key="1">
    <source>
        <dbReference type="ARBA" id="ARBA00004123"/>
    </source>
</evidence>
<dbReference type="SUPFAM" id="SSF54928">
    <property type="entry name" value="RNA-binding domain, RBD"/>
    <property type="match status" value="1"/>
</dbReference>
<gene>
    <name evidence="8" type="ORF">TorRG33x02_286680</name>
</gene>
<evidence type="ECO:0000256" key="4">
    <source>
        <dbReference type="ARBA" id="ARBA00023163"/>
    </source>
</evidence>
<dbReference type="GO" id="GO:0003723">
    <property type="term" value="F:RNA binding"/>
    <property type="evidence" value="ECO:0007669"/>
    <property type="project" value="UniProtKB-UniRule"/>
</dbReference>